<keyword evidence="2" id="KW-0238">DNA-binding</keyword>
<accession>A0A059KSC5</accession>
<dbReference type="SMART" id="SM00354">
    <property type="entry name" value="HTH_LACI"/>
    <property type="match status" value="1"/>
</dbReference>
<evidence type="ECO:0000313" key="6">
    <source>
        <dbReference type="Proteomes" id="UP000026714"/>
    </source>
</evidence>
<proteinExistence type="predicted"/>
<dbReference type="PANTHER" id="PTHR30146">
    <property type="entry name" value="LACI-RELATED TRANSCRIPTIONAL REPRESSOR"/>
    <property type="match status" value="1"/>
</dbReference>
<protein>
    <submittedName>
        <fullName evidence="5">LacI family transcriptional regulator</fullName>
    </submittedName>
</protein>
<dbReference type="PANTHER" id="PTHR30146:SF152">
    <property type="entry name" value="TRANSCRIPTIONAL REGULATORY PROTEIN"/>
    <property type="match status" value="1"/>
</dbReference>
<gene>
    <name evidence="5" type="ORF">X805_00710</name>
</gene>
<sequence>MSVPSPSPAPTVAPRRKRSARFVEIAAAAGVSETTVNRVLNERGSVSPETRARVIAAARQLGVPRVLPDPRHGLTRFDVVMARSTTPYAHRLDLALQRIQQMLDPRILIHRHIVDGDDEHRVLALLAGSAHRRDGLIVALRDSPAVRAALQQQLARGVPVVALMSGIGALEGVRYAGIDNVAAGRTAGHFLARLARRLPGRVLILTNRLDFRAHAERVRGCIQALAERQPQLQALAPVECGDDPALGRIALEAALHHARRDGVPLVGLYHSGAGSDGLARVLRQLTPPERPVWIGHELSDEHRPLLRLGLMDLVIDQDPDGQVAASLHHLLHATGHVEQPGPGAPNEFRLFGPENLPGEGSYLDAPLKAPVERLQASGSVPPRAASVVGR</sequence>
<feature type="domain" description="HTH lacI-type" evidence="4">
    <location>
        <begin position="24"/>
        <end position="62"/>
    </location>
</feature>
<comment type="caution">
    <text evidence="5">The sequence shown here is derived from an EMBL/GenBank/DDBJ whole genome shotgun (WGS) entry which is preliminary data.</text>
</comment>
<evidence type="ECO:0000259" key="4">
    <source>
        <dbReference type="PROSITE" id="PS50932"/>
    </source>
</evidence>
<dbReference type="Proteomes" id="UP000026714">
    <property type="component" value="Unassembled WGS sequence"/>
</dbReference>
<dbReference type="Pfam" id="PF13407">
    <property type="entry name" value="Peripla_BP_4"/>
    <property type="match status" value="1"/>
</dbReference>
<dbReference type="InterPro" id="IPR025997">
    <property type="entry name" value="SBP_2_dom"/>
</dbReference>
<organism evidence="5 6">
    <name type="scientific">Sphaerotilus natans subsp. natans DSM 6575</name>
    <dbReference type="NCBI Taxonomy" id="1286631"/>
    <lineage>
        <taxon>Bacteria</taxon>
        <taxon>Pseudomonadati</taxon>
        <taxon>Pseudomonadota</taxon>
        <taxon>Betaproteobacteria</taxon>
        <taxon>Burkholderiales</taxon>
        <taxon>Sphaerotilaceae</taxon>
        <taxon>Sphaerotilus</taxon>
    </lineage>
</organism>
<dbReference type="CDD" id="cd01392">
    <property type="entry name" value="HTH_LacI"/>
    <property type="match status" value="1"/>
</dbReference>
<dbReference type="SUPFAM" id="SSF53822">
    <property type="entry name" value="Periplasmic binding protein-like I"/>
    <property type="match status" value="1"/>
</dbReference>
<dbReference type="PATRIC" id="fig|1286631.3.peg.71"/>
<reference evidence="5 6" key="1">
    <citation type="journal article" date="2014" name="FEMS Microbiol. Ecol.">
        <title>Sphaerotilus natans encrusted with nanoball-shaped Fe(III) oxide minerals formed by nitrate-reducing mixotrophic Fe(II) oxidation.</title>
        <authorList>
            <person name="Park S."/>
            <person name="Kim D.H."/>
            <person name="Lee J.H."/>
            <person name="Hur H.G."/>
        </authorList>
    </citation>
    <scope>NUCLEOTIDE SEQUENCE [LARGE SCALE GENOMIC DNA]</scope>
    <source>
        <strain evidence="5 6">DSM 6575</strain>
    </source>
</reference>
<keyword evidence="3" id="KW-0804">Transcription</keyword>
<dbReference type="Gene3D" id="3.40.50.2300">
    <property type="match status" value="2"/>
</dbReference>
<evidence type="ECO:0000256" key="1">
    <source>
        <dbReference type="ARBA" id="ARBA00023015"/>
    </source>
</evidence>
<dbReference type="Gene3D" id="1.10.260.40">
    <property type="entry name" value="lambda repressor-like DNA-binding domains"/>
    <property type="match status" value="1"/>
</dbReference>
<name>A0A059KSC5_9BURK</name>
<evidence type="ECO:0000256" key="2">
    <source>
        <dbReference type="ARBA" id="ARBA00023125"/>
    </source>
</evidence>
<dbReference type="CDD" id="cd06307">
    <property type="entry name" value="PBP1_sugar_binding"/>
    <property type="match status" value="1"/>
</dbReference>
<dbReference type="AlphaFoldDB" id="A0A059KSC5"/>
<dbReference type="SUPFAM" id="SSF47413">
    <property type="entry name" value="lambda repressor-like DNA-binding domains"/>
    <property type="match status" value="1"/>
</dbReference>
<dbReference type="eggNOG" id="COG1879">
    <property type="taxonomic scope" value="Bacteria"/>
</dbReference>
<evidence type="ECO:0000313" key="5">
    <source>
        <dbReference type="EMBL" id="KDB54341.1"/>
    </source>
</evidence>
<keyword evidence="1" id="KW-0805">Transcription regulation</keyword>
<dbReference type="Pfam" id="PF00356">
    <property type="entry name" value="LacI"/>
    <property type="match status" value="1"/>
</dbReference>
<dbReference type="EMBL" id="AZRA01000002">
    <property type="protein sequence ID" value="KDB54341.1"/>
    <property type="molecule type" value="Genomic_DNA"/>
</dbReference>
<dbReference type="GO" id="GO:0000976">
    <property type="term" value="F:transcription cis-regulatory region binding"/>
    <property type="evidence" value="ECO:0007669"/>
    <property type="project" value="TreeGrafter"/>
</dbReference>
<dbReference type="InterPro" id="IPR000843">
    <property type="entry name" value="HTH_LacI"/>
</dbReference>
<evidence type="ECO:0000256" key="3">
    <source>
        <dbReference type="ARBA" id="ARBA00023163"/>
    </source>
</evidence>
<dbReference type="PROSITE" id="PS50932">
    <property type="entry name" value="HTH_LACI_2"/>
    <property type="match status" value="1"/>
</dbReference>
<dbReference type="STRING" id="34103.SAMN05421778_106191"/>
<dbReference type="InterPro" id="IPR010982">
    <property type="entry name" value="Lambda_DNA-bd_dom_sf"/>
</dbReference>
<keyword evidence="6" id="KW-1185">Reference proteome</keyword>
<dbReference type="InterPro" id="IPR028082">
    <property type="entry name" value="Peripla_BP_I"/>
</dbReference>
<dbReference type="GO" id="GO:0003700">
    <property type="term" value="F:DNA-binding transcription factor activity"/>
    <property type="evidence" value="ECO:0007669"/>
    <property type="project" value="TreeGrafter"/>
</dbReference>